<evidence type="ECO:0000313" key="3">
    <source>
        <dbReference type="Proteomes" id="UP000279275"/>
    </source>
</evidence>
<organism evidence="2 3">
    <name type="scientific">Nocardia stercoris</name>
    <dbReference type="NCBI Taxonomy" id="2483361"/>
    <lineage>
        <taxon>Bacteria</taxon>
        <taxon>Bacillati</taxon>
        <taxon>Actinomycetota</taxon>
        <taxon>Actinomycetes</taxon>
        <taxon>Mycobacteriales</taxon>
        <taxon>Nocardiaceae</taxon>
        <taxon>Nocardia</taxon>
    </lineage>
</organism>
<protein>
    <submittedName>
        <fullName evidence="2">DUF1266 domain-containing protein</fullName>
    </submittedName>
</protein>
<comment type="caution">
    <text evidence="2">The sequence shown here is derived from an EMBL/GenBank/DDBJ whole genome shotgun (WGS) entry which is preliminary data.</text>
</comment>
<dbReference type="EMBL" id="RFFH01000008">
    <property type="protein sequence ID" value="RMI30905.1"/>
    <property type="molecule type" value="Genomic_DNA"/>
</dbReference>
<gene>
    <name evidence="2" type="ORF">EBN03_19900</name>
</gene>
<evidence type="ECO:0000259" key="1">
    <source>
        <dbReference type="Pfam" id="PF06889"/>
    </source>
</evidence>
<dbReference type="Proteomes" id="UP000279275">
    <property type="component" value="Unassembled WGS sequence"/>
</dbReference>
<dbReference type="InterPro" id="IPR009677">
    <property type="entry name" value="DUF1266"/>
</dbReference>
<dbReference type="Pfam" id="PF06889">
    <property type="entry name" value="DUF1266"/>
    <property type="match status" value="1"/>
</dbReference>
<keyword evidence="3" id="KW-1185">Reference proteome</keyword>
<name>A0A3M2L4V0_9NOCA</name>
<dbReference type="AlphaFoldDB" id="A0A3M2L4V0"/>
<reference evidence="2 3" key="1">
    <citation type="submission" date="2018-10" db="EMBL/GenBank/DDBJ databases">
        <title>Isolation from cow dung.</title>
        <authorList>
            <person name="Ling L."/>
        </authorList>
    </citation>
    <scope>NUCLEOTIDE SEQUENCE [LARGE SCALE GENOMIC DNA]</scope>
    <source>
        <strain evidence="2 3">NEAU-LL90</strain>
    </source>
</reference>
<accession>A0A3M2L4V0</accession>
<sequence length="447" mass="49833">MVSAALPLPGPFRDRVKTRTSRTTMVVALQLIAMGDTQPLPSSALYADRIIAWVPPTDGYDPCWRPPSKVEAALLSAKRNGDWRGYIEVLRGAAVFHRTTRAAADSGQAYDIPTVWDPRLHTYCEPLYTAGELPAAEAEIVYIGKHFENHVAPEAHVDHRHYLAVNPGTPVEVYFPMTTENRRTLARVGAAVVGPHAAGVHTLWNRPQRGEVAFGLGCAALLNANNGSPWNELGHGDFGYDYDRRLLAEWWGITDRATLRDQLATLLDTQAGWTWEFVLSIREALERVEGGPVDPVRWRAKVTAVLGERLSRVGRPEDHTTEVSVLCRLVGRIVRYEQRFRADGLLPIDGHVRSVQAWDLGRAAAVARWGAAARYCSLAEAQRTITRAGELVRPYYDSWEALAAGYIMGRCLHFDGEEFGHWYLEMVETARLLAAAPDGPWQTQPWK</sequence>
<evidence type="ECO:0000313" key="2">
    <source>
        <dbReference type="EMBL" id="RMI30905.1"/>
    </source>
</evidence>
<feature type="domain" description="DUF1266" evidence="1">
    <location>
        <begin position="247"/>
        <end position="446"/>
    </location>
</feature>
<proteinExistence type="predicted"/>